<dbReference type="FunCoup" id="A0A409VZ13">
    <property type="interactions" value="761"/>
</dbReference>
<feature type="region of interest" description="Disordered" evidence="13">
    <location>
        <begin position="254"/>
        <end position="344"/>
    </location>
</feature>
<evidence type="ECO:0000256" key="4">
    <source>
        <dbReference type="ARBA" id="ARBA00022741"/>
    </source>
</evidence>
<protein>
    <recommendedName>
        <fullName evidence="10">TATA-binding protein-associated factor mot1</fullName>
    </recommendedName>
    <alternativeName>
        <fullName evidence="11">Modifier of transcription 1</fullName>
    </alternativeName>
</protein>
<feature type="compositionally biased region" description="Basic and acidic residues" evidence="13">
    <location>
        <begin position="1138"/>
        <end position="1159"/>
    </location>
</feature>
<evidence type="ECO:0000313" key="16">
    <source>
        <dbReference type="EMBL" id="PPQ71489.1"/>
    </source>
</evidence>
<dbReference type="Proteomes" id="UP000284706">
    <property type="component" value="Unassembled WGS sequence"/>
</dbReference>
<gene>
    <name evidence="16" type="ORF">CVT26_011256</name>
</gene>
<comment type="caution">
    <text evidence="16">The sequence shown here is derived from an EMBL/GenBank/DDBJ whole genome shotgun (WGS) entry which is preliminary data.</text>
</comment>
<dbReference type="GO" id="GO:0003677">
    <property type="term" value="F:DNA binding"/>
    <property type="evidence" value="ECO:0007669"/>
    <property type="project" value="UniProtKB-KW"/>
</dbReference>
<dbReference type="InterPro" id="IPR044972">
    <property type="entry name" value="Mot1"/>
</dbReference>
<dbReference type="PROSITE" id="PS50077">
    <property type="entry name" value="HEAT_REPEAT"/>
    <property type="match status" value="1"/>
</dbReference>
<evidence type="ECO:0000313" key="17">
    <source>
        <dbReference type="Proteomes" id="UP000284706"/>
    </source>
</evidence>
<evidence type="ECO:0000256" key="12">
    <source>
        <dbReference type="PROSITE-ProRule" id="PRU00103"/>
    </source>
</evidence>
<dbReference type="SUPFAM" id="SSF48371">
    <property type="entry name" value="ARM repeat"/>
    <property type="match status" value="1"/>
</dbReference>
<dbReference type="GO" id="GO:0017025">
    <property type="term" value="F:TBP-class protein binding"/>
    <property type="evidence" value="ECO:0007669"/>
    <property type="project" value="InterPro"/>
</dbReference>
<proteinExistence type="inferred from homology"/>
<feature type="compositionally biased region" description="Polar residues" evidence="13">
    <location>
        <begin position="288"/>
        <end position="297"/>
    </location>
</feature>
<dbReference type="CDD" id="cd18793">
    <property type="entry name" value="SF2_C_SNF"/>
    <property type="match status" value="1"/>
</dbReference>
<dbReference type="InterPro" id="IPR001650">
    <property type="entry name" value="Helicase_C-like"/>
</dbReference>
<dbReference type="InterPro" id="IPR016024">
    <property type="entry name" value="ARM-type_fold"/>
</dbReference>
<evidence type="ECO:0000256" key="10">
    <source>
        <dbReference type="ARBA" id="ARBA00073046"/>
    </source>
</evidence>
<evidence type="ECO:0000256" key="1">
    <source>
        <dbReference type="ARBA" id="ARBA00004123"/>
    </source>
</evidence>
<keyword evidence="9" id="KW-0539">Nucleus</keyword>
<dbReference type="InterPro" id="IPR011989">
    <property type="entry name" value="ARM-like"/>
</dbReference>
<dbReference type="PANTHER" id="PTHR36498:SF1">
    <property type="entry name" value="TATA-BINDING PROTEIN-ASSOCIATED FACTOR 172"/>
    <property type="match status" value="1"/>
</dbReference>
<dbReference type="InterPro" id="IPR049730">
    <property type="entry name" value="SNF2/RAD54-like_C"/>
</dbReference>
<feature type="domain" description="Helicase C-terminal" evidence="15">
    <location>
        <begin position="1772"/>
        <end position="1931"/>
    </location>
</feature>
<dbReference type="GO" id="GO:0005634">
    <property type="term" value="C:nucleus"/>
    <property type="evidence" value="ECO:0007669"/>
    <property type="project" value="UniProtKB-SubCell"/>
</dbReference>
<dbReference type="OrthoDB" id="10252227at2759"/>
<evidence type="ECO:0000256" key="3">
    <source>
        <dbReference type="ARBA" id="ARBA00022737"/>
    </source>
</evidence>
<dbReference type="InterPro" id="IPR014001">
    <property type="entry name" value="Helicase_ATP-bd"/>
</dbReference>
<evidence type="ECO:0000256" key="11">
    <source>
        <dbReference type="ARBA" id="ARBA00081329"/>
    </source>
</evidence>
<keyword evidence="4" id="KW-0547">Nucleotide-binding</keyword>
<dbReference type="SUPFAM" id="SSF52540">
    <property type="entry name" value="P-loop containing nucleoside triphosphate hydrolases"/>
    <property type="match status" value="2"/>
</dbReference>
<dbReference type="STRING" id="231916.A0A409VZ13"/>
<dbReference type="SMART" id="SM00487">
    <property type="entry name" value="DEXDc"/>
    <property type="match status" value="1"/>
</dbReference>
<organism evidence="16 17">
    <name type="scientific">Gymnopilus dilepis</name>
    <dbReference type="NCBI Taxonomy" id="231916"/>
    <lineage>
        <taxon>Eukaryota</taxon>
        <taxon>Fungi</taxon>
        <taxon>Dikarya</taxon>
        <taxon>Basidiomycota</taxon>
        <taxon>Agaricomycotina</taxon>
        <taxon>Agaricomycetes</taxon>
        <taxon>Agaricomycetidae</taxon>
        <taxon>Agaricales</taxon>
        <taxon>Agaricineae</taxon>
        <taxon>Hymenogastraceae</taxon>
        <taxon>Gymnopilus</taxon>
    </lineage>
</organism>
<dbReference type="InterPro" id="IPR044078">
    <property type="entry name" value="Mot1_ATP-bd"/>
</dbReference>
<keyword evidence="6" id="KW-0347">Helicase</keyword>
<dbReference type="InterPro" id="IPR027417">
    <property type="entry name" value="P-loop_NTPase"/>
</dbReference>
<keyword evidence="17" id="KW-1185">Reference proteome</keyword>
<dbReference type="Gene3D" id="1.25.10.10">
    <property type="entry name" value="Leucine-rich Repeat Variant"/>
    <property type="match status" value="2"/>
</dbReference>
<keyword evidence="8" id="KW-0238">DNA-binding</keyword>
<keyword evidence="7" id="KW-0067">ATP-binding</keyword>
<evidence type="ECO:0000259" key="15">
    <source>
        <dbReference type="PROSITE" id="PS51194"/>
    </source>
</evidence>
<dbReference type="CDD" id="cd17999">
    <property type="entry name" value="DEXHc_Mot1"/>
    <property type="match status" value="1"/>
</dbReference>
<evidence type="ECO:0000256" key="9">
    <source>
        <dbReference type="ARBA" id="ARBA00023242"/>
    </source>
</evidence>
<feature type="repeat" description="HEAT" evidence="12">
    <location>
        <begin position="1247"/>
        <end position="1283"/>
    </location>
</feature>
<accession>A0A409VZ13</accession>
<feature type="region of interest" description="Disordered" evidence="13">
    <location>
        <begin position="1134"/>
        <end position="1159"/>
    </location>
</feature>
<dbReference type="Pfam" id="PF12054">
    <property type="entry name" value="DUF3535"/>
    <property type="match status" value="1"/>
</dbReference>
<dbReference type="Gene3D" id="3.40.50.10810">
    <property type="entry name" value="Tandem AAA-ATPase domain"/>
    <property type="match status" value="1"/>
</dbReference>
<dbReference type="EMBL" id="NHYE01005500">
    <property type="protein sequence ID" value="PPQ71489.1"/>
    <property type="molecule type" value="Genomic_DNA"/>
</dbReference>
<name>A0A409VZ13_9AGAR</name>
<dbReference type="GO" id="GO:0004386">
    <property type="term" value="F:helicase activity"/>
    <property type="evidence" value="ECO:0007669"/>
    <property type="project" value="UniProtKB-KW"/>
</dbReference>
<evidence type="ECO:0000256" key="13">
    <source>
        <dbReference type="SAM" id="MobiDB-lite"/>
    </source>
</evidence>
<comment type="subcellular location">
    <subcellularLocation>
        <location evidence="1">Nucleus</location>
    </subcellularLocation>
</comment>
<sequence>MRFSEQLRQAFTPELHLLAFCQVKSCIVDNVFMCYPMEAVRVRNACDKWKTYKTLFEGVNRLDRLLLLLDTGSSPSVRNTAAKQIAQLAVKSVVTDVALVEDDFKTGTSRHQIPLNDSSAWTELLAVVARILPLLHSKSFESRTAASVALSQIFSLVPVWSPSSAGDAQIQTSLGSLDPPDFPTFSIKDLLEKGNLLLASSGKEFSKPAGILSSAQEVQKARKDAMARLGLGFLETVEDDMDLDKEFAADMDLDPTNTPHIANGAESTTASSPMDLCPTDMPSRKDPSPSTTRSVTPNLPPAASALSETESSALSARERNRLKRKRKPGNAAFVAPPPQSTGAKYAVTATGTANKARLINSDEKTGQTSRLSSPTLGAAAEKVVVDPSKGGAISPKAAKQSKALEVEDGRWIWDGVVRVLEVDLFSAAWEVRHGASMALRELLKLQGKCGGMHSGLSSMENEVAHEKWCNDLAAKFLCIFVLDRFSDFVSDQVVAPVRETVSQTLASLLLHMPRRSLLHVHSMLLQMIRQDFFTSTTSQSERALEKGHVWEVRHAGLLGIKYEVAVRPDLFNDSSSQAGTIKEEDAILDDGLCILSGVVEAAILGLGDQDDDVRSVAASCLLPITEHIVKRLPESLDRLLVVLWRCLSDMKDDLSSSVGVVMDLLGKMVAHEEVIQILAEERVSLPLSTLAQTLFPFFRHTIPNVRLAVIKTLHSFMDVDSLPKDWVATPFVRLLYQNLICEERADIRDASLLAWQTMLVILSSIPGRMQEVIHQQLILDWFASVMTPLGVPINVSTFFNPSLAIDIAAPPERHNVDKNMLSQDLSLISVEVILKARIATASALAYLIVLWPAEQGVVDRLFGPLLLHYIDSSAMLHKFLAAVIVEEWACKYTELSDSRFSGCRLLDVSTLAQDLASKILTWLQGKPPPAYQEMYFALSRIHADCVSLLQMFATDCKLPTTSIPNLGQEVDISGSNPKAFGIETAQKAVGPLFTSLRNSLGRTRKKELTVIMDKRNNVLANIERYDELKSQHDVRVSSAFASAFVALRSTPDKVSPVVKGIMNGIKFEENCDLQNRSAMAVASFIEFCSNNSLSQPPDKVVKNLCTFLCQDVEHTPTFAYSRHVVDGILSFRPSETSKSTKDGPSEKEKLEADKSQELKKASISRRGAVQAFRQLSVRFGPRLLEVIPNMWSSMTSSLLTTCQTNSLEDLDSSLDKQYGQDVIDSLSILGDVIPTLHQSLWPKLSEILPMIAQLLQSRFAIIRQVAARCFATVCDVMTAEAMRYVIELVLPSLQDPLVLANRQGATELIYHIINRLDIKALPYVIFMIVPVLGRMSDSNEQIRSTATNIFASLVKMVPLEVGLPDPPGFPDDLLRRRETEREFLSQLLDGSKVEHYTLPVPIKAELRKYQQEGVNWLAFLAKYQLHGILCDDMGLGKTLQSICILASKHFERAEKYRNTKLADSVHLPSLIVCPPTLTGHWYYEIQKYADSLRPVLYTGNSRERARLLSKLNAYDVVITSYEVVRNDISSLEGLQWLYCILDEGHVIKNSKTKLTKAVKNIQAQHRLILSGTPIQNNVLELWSLFDFLMPGFLGTEASFNERFGKPILSNRDGKSKNAEAAALALEALHKQVLPFILRRLKEDVLNDLPPKIIQDYYCELSELQKSLYDDFSESKANSQAADTVGMGNGKHSQAGQQHIFQSLQYLRKLCNHPALVLKANAEAIDAAFSRLGVSGPSRDLRDIQHAPKLLALRQLLQDCGIGCTPALNAELQKSELIDAIPENDSPFSQHRVLIFCQMKQMLDIIENDLFKVYMPSVTYMRLDGEVDANKRHAIVQTFNADPSIDCLLLTTHVGGLGLTLTGADTVIFVEHDWNPMKDLQAMDRAHRIGQKKVVNVYRLITKGTLEEKIMGLQRFKLNIANSVVTQQNAGLASMGTDLVLDLLKRTSEEEDALAAAKVKAREQSGAVSQKSVLQGLEDLPTEEEYEGLDLSSFMSSLGRC</sequence>
<dbReference type="FunFam" id="3.40.50.10810:FF:000009">
    <property type="entry name" value="B-TFIID TATA-box-binding protein-associated factor 1"/>
    <property type="match status" value="1"/>
</dbReference>
<reference evidence="16 17" key="1">
    <citation type="journal article" date="2018" name="Evol. Lett.">
        <title>Horizontal gene cluster transfer increased hallucinogenic mushroom diversity.</title>
        <authorList>
            <person name="Reynolds H.T."/>
            <person name="Vijayakumar V."/>
            <person name="Gluck-Thaler E."/>
            <person name="Korotkin H.B."/>
            <person name="Matheny P.B."/>
            <person name="Slot J.C."/>
        </authorList>
    </citation>
    <scope>NUCLEOTIDE SEQUENCE [LARGE SCALE GENOMIC DNA]</scope>
    <source>
        <strain evidence="16 17">SRW20</strain>
    </source>
</reference>
<dbReference type="InParanoid" id="A0A409VZ13"/>
<comment type="similarity">
    <text evidence="2">Belongs to the SNF2/RAD54 helicase family.</text>
</comment>
<feature type="domain" description="Helicase ATP-binding" evidence="14">
    <location>
        <begin position="1418"/>
        <end position="1591"/>
    </location>
</feature>
<feature type="compositionally biased region" description="Low complexity" evidence="13">
    <location>
        <begin position="302"/>
        <end position="315"/>
    </location>
</feature>
<dbReference type="InterPro" id="IPR022707">
    <property type="entry name" value="Mot1_central_dom"/>
</dbReference>
<dbReference type="InterPro" id="IPR021133">
    <property type="entry name" value="HEAT_type_2"/>
</dbReference>
<feature type="compositionally biased region" description="Polar residues" evidence="13">
    <location>
        <begin position="255"/>
        <end position="272"/>
    </location>
</feature>
<evidence type="ECO:0000256" key="5">
    <source>
        <dbReference type="ARBA" id="ARBA00022801"/>
    </source>
</evidence>
<dbReference type="Pfam" id="PF00271">
    <property type="entry name" value="Helicase_C"/>
    <property type="match status" value="1"/>
</dbReference>
<evidence type="ECO:0000256" key="2">
    <source>
        <dbReference type="ARBA" id="ARBA00007025"/>
    </source>
</evidence>
<evidence type="ECO:0000259" key="14">
    <source>
        <dbReference type="PROSITE" id="PS51192"/>
    </source>
</evidence>
<dbReference type="PANTHER" id="PTHR36498">
    <property type="entry name" value="TATA-BINDING PROTEIN-ASSOCIATED FACTOR 172"/>
    <property type="match status" value="1"/>
</dbReference>
<keyword evidence="3" id="KW-0677">Repeat</keyword>
<dbReference type="Pfam" id="PF00176">
    <property type="entry name" value="SNF2-rel_dom"/>
    <property type="match status" value="1"/>
</dbReference>
<dbReference type="InterPro" id="IPR000330">
    <property type="entry name" value="SNF2_N"/>
</dbReference>
<dbReference type="Gene3D" id="3.40.50.300">
    <property type="entry name" value="P-loop containing nucleotide triphosphate hydrolases"/>
    <property type="match status" value="1"/>
</dbReference>
<evidence type="ECO:0000256" key="8">
    <source>
        <dbReference type="ARBA" id="ARBA00023125"/>
    </source>
</evidence>
<dbReference type="SMART" id="SM00490">
    <property type="entry name" value="HELICc"/>
    <property type="match status" value="1"/>
</dbReference>
<keyword evidence="5" id="KW-0378">Hydrolase</keyword>
<evidence type="ECO:0000256" key="7">
    <source>
        <dbReference type="ARBA" id="ARBA00022840"/>
    </source>
</evidence>
<dbReference type="PROSITE" id="PS51194">
    <property type="entry name" value="HELICASE_CTER"/>
    <property type="match status" value="1"/>
</dbReference>
<dbReference type="PROSITE" id="PS51192">
    <property type="entry name" value="HELICASE_ATP_BIND_1"/>
    <property type="match status" value="1"/>
</dbReference>
<dbReference type="FunFam" id="3.40.50.300:FF:000428">
    <property type="entry name" value="TATA-binding protein-associated factor 172"/>
    <property type="match status" value="1"/>
</dbReference>
<dbReference type="GO" id="GO:0016887">
    <property type="term" value="F:ATP hydrolysis activity"/>
    <property type="evidence" value="ECO:0007669"/>
    <property type="project" value="InterPro"/>
</dbReference>
<dbReference type="GO" id="GO:0005524">
    <property type="term" value="F:ATP binding"/>
    <property type="evidence" value="ECO:0007669"/>
    <property type="project" value="UniProtKB-KW"/>
</dbReference>
<dbReference type="InterPro" id="IPR038718">
    <property type="entry name" value="SNF2-like_sf"/>
</dbReference>
<evidence type="ECO:0000256" key="6">
    <source>
        <dbReference type="ARBA" id="ARBA00022806"/>
    </source>
</evidence>